<dbReference type="PANTHER" id="PTHR23044:SF61">
    <property type="entry name" value="3'-5' EXORIBONUCLEASE 1-RELATED"/>
    <property type="match status" value="1"/>
</dbReference>
<evidence type="ECO:0000256" key="3">
    <source>
        <dbReference type="ARBA" id="ARBA00022839"/>
    </source>
</evidence>
<proteinExistence type="predicted"/>
<dbReference type="GO" id="GO:0003676">
    <property type="term" value="F:nucleic acid binding"/>
    <property type="evidence" value="ECO:0007669"/>
    <property type="project" value="InterPro"/>
</dbReference>
<dbReference type="Proteomes" id="UP000695562">
    <property type="component" value="Unassembled WGS sequence"/>
</dbReference>
<sequence length="248" mass="28429">METSTTSTTTSTSSTDSTSTSTTTTSTIVASPQKFKYLVILDFEATCEQDVRIKNQEIIEFPSVLINTQTLETISQFREYVRPVCNPILSKFCTELTGITNEQTDKAETFPTVLKNHYTWLRQCLPEDAISEDKIDVEKVCFVTCGDWDLNIMLPGQLKIAGQIPFPYYFKQWINIKKQYQAHYNARVTGMTGMLHHLRIELEGRHHCGLSDCLNITKICKRMITDKCNFDLLSFKPEKQPKTPYVKK</sequence>
<keyword evidence="1" id="KW-0540">Nuclease</keyword>
<evidence type="ECO:0000313" key="6">
    <source>
        <dbReference type="EMBL" id="KAF2070869.1"/>
    </source>
</evidence>
<dbReference type="OrthoDB" id="448399at2759"/>
<keyword evidence="3" id="KW-0269">Exonuclease</keyword>
<evidence type="ECO:0000259" key="5">
    <source>
        <dbReference type="SMART" id="SM00479"/>
    </source>
</evidence>
<dbReference type="PANTHER" id="PTHR23044">
    <property type="entry name" value="3'-5' EXONUCLEASE ERI1-RELATED"/>
    <property type="match status" value="1"/>
</dbReference>
<reference evidence="6" key="1">
    <citation type="submission" date="2020-01" db="EMBL/GenBank/DDBJ databases">
        <title>Development of genomics and gene disruption for Polysphondylium violaceum indicates a role for the polyketide synthase stlB in stalk morphogenesis.</title>
        <authorList>
            <person name="Narita B."/>
            <person name="Kawabe Y."/>
            <person name="Kin K."/>
            <person name="Saito T."/>
            <person name="Gibbs R."/>
            <person name="Kuspa A."/>
            <person name="Muzny D."/>
            <person name="Queller D."/>
            <person name="Richards S."/>
            <person name="Strassman J."/>
            <person name="Sucgang R."/>
            <person name="Worley K."/>
            <person name="Schaap P."/>
        </authorList>
    </citation>
    <scope>NUCLEOTIDE SEQUENCE</scope>
    <source>
        <strain evidence="6">QSvi11</strain>
    </source>
</reference>
<dbReference type="SUPFAM" id="SSF53098">
    <property type="entry name" value="Ribonuclease H-like"/>
    <property type="match status" value="1"/>
</dbReference>
<dbReference type="InterPro" id="IPR047201">
    <property type="entry name" value="ERI-1_3'hExo-like"/>
</dbReference>
<dbReference type="EMBL" id="AJWJ01000437">
    <property type="protein sequence ID" value="KAF2070869.1"/>
    <property type="molecule type" value="Genomic_DNA"/>
</dbReference>
<dbReference type="InterPro" id="IPR051274">
    <property type="entry name" value="3-5_Exoribonuclease"/>
</dbReference>
<gene>
    <name evidence="6" type="ORF">CYY_007805</name>
</gene>
<feature type="region of interest" description="Disordered" evidence="4">
    <location>
        <begin position="1"/>
        <end position="25"/>
    </location>
</feature>
<dbReference type="Gene3D" id="3.30.420.10">
    <property type="entry name" value="Ribonuclease H-like superfamily/Ribonuclease H"/>
    <property type="match status" value="1"/>
</dbReference>
<dbReference type="SMART" id="SM00479">
    <property type="entry name" value="EXOIII"/>
    <property type="match status" value="1"/>
</dbReference>
<evidence type="ECO:0000256" key="2">
    <source>
        <dbReference type="ARBA" id="ARBA00022801"/>
    </source>
</evidence>
<dbReference type="GO" id="GO:0000175">
    <property type="term" value="F:3'-5'-RNA exonuclease activity"/>
    <property type="evidence" value="ECO:0007669"/>
    <property type="project" value="InterPro"/>
</dbReference>
<organism evidence="6 7">
    <name type="scientific">Polysphondylium violaceum</name>
    <dbReference type="NCBI Taxonomy" id="133409"/>
    <lineage>
        <taxon>Eukaryota</taxon>
        <taxon>Amoebozoa</taxon>
        <taxon>Evosea</taxon>
        <taxon>Eumycetozoa</taxon>
        <taxon>Dictyostelia</taxon>
        <taxon>Dictyosteliales</taxon>
        <taxon>Dictyosteliaceae</taxon>
        <taxon>Polysphondylium</taxon>
    </lineage>
</organism>
<dbReference type="Pfam" id="PF00929">
    <property type="entry name" value="RNase_T"/>
    <property type="match status" value="1"/>
</dbReference>
<protein>
    <recommendedName>
        <fullName evidence="5">Exonuclease domain-containing protein</fullName>
    </recommendedName>
</protein>
<keyword evidence="2" id="KW-0378">Hydrolase</keyword>
<accession>A0A8J4PP44</accession>
<dbReference type="InterPro" id="IPR012337">
    <property type="entry name" value="RNaseH-like_sf"/>
</dbReference>
<name>A0A8J4PP44_9MYCE</name>
<keyword evidence="7" id="KW-1185">Reference proteome</keyword>
<comment type="caution">
    <text evidence="6">The sequence shown here is derived from an EMBL/GenBank/DDBJ whole genome shotgun (WGS) entry which is preliminary data.</text>
</comment>
<evidence type="ECO:0000256" key="4">
    <source>
        <dbReference type="SAM" id="MobiDB-lite"/>
    </source>
</evidence>
<dbReference type="InterPro" id="IPR036397">
    <property type="entry name" value="RNaseH_sf"/>
</dbReference>
<dbReference type="InterPro" id="IPR013520">
    <property type="entry name" value="Ribonucl_H"/>
</dbReference>
<dbReference type="CDD" id="cd06133">
    <property type="entry name" value="ERI-1_3'hExo_like"/>
    <property type="match status" value="1"/>
</dbReference>
<feature type="domain" description="Exonuclease" evidence="5">
    <location>
        <begin position="37"/>
        <end position="229"/>
    </location>
</feature>
<dbReference type="AlphaFoldDB" id="A0A8J4PP44"/>
<evidence type="ECO:0000313" key="7">
    <source>
        <dbReference type="Proteomes" id="UP000695562"/>
    </source>
</evidence>
<evidence type="ECO:0000256" key="1">
    <source>
        <dbReference type="ARBA" id="ARBA00022722"/>
    </source>
</evidence>